<dbReference type="EMBL" id="JALNTZ010000873">
    <property type="protein sequence ID" value="KAJ3630056.1"/>
    <property type="molecule type" value="Genomic_DNA"/>
</dbReference>
<reference evidence="1" key="1">
    <citation type="journal article" date="2023" name="G3 (Bethesda)">
        <title>Whole genome assemblies of Zophobas morio and Tenebrio molitor.</title>
        <authorList>
            <person name="Kaur S."/>
            <person name="Stinson S.A."/>
            <person name="diCenzo G.C."/>
        </authorList>
    </citation>
    <scope>NUCLEOTIDE SEQUENCE</scope>
    <source>
        <strain evidence="1">QUZm001</strain>
    </source>
</reference>
<dbReference type="Proteomes" id="UP001168821">
    <property type="component" value="Unassembled WGS sequence"/>
</dbReference>
<gene>
    <name evidence="1" type="ORF">Zmor_027114</name>
</gene>
<accession>A0AA38HIM5</accession>
<protein>
    <submittedName>
        <fullName evidence="1">Uncharacterized protein</fullName>
    </submittedName>
</protein>
<sequence length="108" mass="12560">MARLLYETKYISHHYPRISIWFFFKKYTSFKLIPPTKLNTIDQVTIIKLRGLYLPPVTLNAKYSAWNSKSTNMDTQFPESLALLKNLAPIGPRNLLVFHRKGLATFSI</sequence>
<evidence type="ECO:0000313" key="1">
    <source>
        <dbReference type="EMBL" id="KAJ3630056.1"/>
    </source>
</evidence>
<evidence type="ECO:0000313" key="2">
    <source>
        <dbReference type="Proteomes" id="UP001168821"/>
    </source>
</evidence>
<dbReference type="AlphaFoldDB" id="A0AA38HIM5"/>
<comment type="caution">
    <text evidence="1">The sequence shown here is derived from an EMBL/GenBank/DDBJ whole genome shotgun (WGS) entry which is preliminary data.</text>
</comment>
<keyword evidence="2" id="KW-1185">Reference proteome</keyword>
<proteinExistence type="predicted"/>
<name>A0AA38HIM5_9CUCU</name>
<organism evidence="1 2">
    <name type="scientific">Zophobas morio</name>
    <dbReference type="NCBI Taxonomy" id="2755281"/>
    <lineage>
        <taxon>Eukaryota</taxon>
        <taxon>Metazoa</taxon>
        <taxon>Ecdysozoa</taxon>
        <taxon>Arthropoda</taxon>
        <taxon>Hexapoda</taxon>
        <taxon>Insecta</taxon>
        <taxon>Pterygota</taxon>
        <taxon>Neoptera</taxon>
        <taxon>Endopterygota</taxon>
        <taxon>Coleoptera</taxon>
        <taxon>Polyphaga</taxon>
        <taxon>Cucujiformia</taxon>
        <taxon>Tenebrionidae</taxon>
        <taxon>Zophobas</taxon>
    </lineage>
</organism>